<protein>
    <submittedName>
        <fullName evidence="1">Uncharacterized protein</fullName>
    </submittedName>
</protein>
<sequence>MLFKIKFNTSFSIPLGTLHSYLLVTLRHMNAEVSVCPDGLLHFNDTVIIHAPVVTPRKGAPRPPIACTLAATPSRECLLKNVYYDVPITASPDHHKPLVKNVFTIRP</sequence>
<dbReference type="EMBL" id="JAWQEG010006673">
    <property type="protein sequence ID" value="KAK3854182.1"/>
    <property type="molecule type" value="Genomic_DNA"/>
</dbReference>
<gene>
    <name evidence="1" type="ORF">Pcinc_039326</name>
</gene>
<keyword evidence="2" id="KW-1185">Reference proteome</keyword>
<dbReference type="AlphaFoldDB" id="A0AAE1BNR6"/>
<reference evidence="1" key="1">
    <citation type="submission" date="2023-10" db="EMBL/GenBank/DDBJ databases">
        <title>Genome assemblies of two species of porcelain crab, Petrolisthes cinctipes and Petrolisthes manimaculis (Anomura: Porcellanidae).</title>
        <authorList>
            <person name="Angst P."/>
        </authorList>
    </citation>
    <scope>NUCLEOTIDE SEQUENCE</scope>
    <source>
        <strain evidence="1">PB745_01</strain>
        <tissue evidence="1">Gill</tissue>
    </source>
</reference>
<proteinExistence type="predicted"/>
<accession>A0AAE1BNR6</accession>
<evidence type="ECO:0000313" key="1">
    <source>
        <dbReference type="EMBL" id="KAK3854182.1"/>
    </source>
</evidence>
<name>A0AAE1BNR6_PETCI</name>
<comment type="caution">
    <text evidence="1">The sequence shown here is derived from an EMBL/GenBank/DDBJ whole genome shotgun (WGS) entry which is preliminary data.</text>
</comment>
<organism evidence="1 2">
    <name type="scientific">Petrolisthes cinctipes</name>
    <name type="common">Flat porcelain crab</name>
    <dbReference type="NCBI Taxonomy" id="88211"/>
    <lineage>
        <taxon>Eukaryota</taxon>
        <taxon>Metazoa</taxon>
        <taxon>Ecdysozoa</taxon>
        <taxon>Arthropoda</taxon>
        <taxon>Crustacea</taxon>
        <taxon>Multicrustacea</taxon>
        <taxon>Malacostraca</taxon>
        <taxon>Eumalacostraca</taxon>
        <taxon>Eucarida</taxon>
        <taxon>Decapoda</taxon>
        <taxon>Pleocyemata</taxon>
        <taxon>Anomura</taxon>
        <taxon>Galatheoidea</taxon>
        <taxon>Porcellanidae</taxon>
        <taxon>Petrolisthes</taxon>
    </lineage>
</organism>
<dbReference type="Proteomes" id="UP001286313">
    <property type="component" value="Unassembled WGS sequence"/>
</dbReference>
<evidence type="ECO:0000313" key="2">
    <source>
        <dbReference type="Proteomes" id="UP001286313"/>
    </source>
</evidence>